<organism evidence="1 2">
    <name type="scientific">Halteria grandinella</name>
    <dbReference type="NCBI Taxonomy" id="5974"/>
    <lineage>
        <taxon>Eukaryota</taxon>
        <taxon>Sar</taxon>
        <taxon>Alveolata</taxon>
        <taxon>Ciliophora</taxon>
        <taxon>Intramacronucleata</taxon>
        <taxon>Spirotrichea</taxon>
        <taxon>Stichotrichia</taxon>
        <taxon>Sporadotrichida</taxon>
        <taxon>Halteriidae</taxon>
        <taxon>Halteria</taxon>
    </lineage>
</organism>
<dbReference type="AlphaFoldDB" id="A0A8J8T5V3"/>
<evidence type="ECO:0000313" key="1">
    <source>
        <dbReference type="EMBL" id="TNV83404.1"/>
    </source>
</evidence>
<evidence type="ECO:0000313" key="2">
    <source>
        <dbReference type="Proteomes" id="UP000785679"/>
    </source>
</evidence>
<dbReference type="EMBL" id="RRYP01003870">
    <property type="protein sequence ID" value="TNV83404.1"/>
    <property type="molecule type" value="Genomic_DNA"/>
</dbReference>
<dbReference type="Proteomes" id="UP000785679">
    <property type="component" value="Unassembled WGS sequence"/>
</dbReference>
<reference evidence="1" key="1">
    <citation type="submission" date="2019-06" db="EMBL/GenBank/DDBJ databases">
        <authorList>
            <person name="Zheng W."/>
        </authorList>
    </citation>
    <scope>NUCLEOTIDE SEQUENCE</scope>
    <source>
        <strain evidence="1">QDHG01</strain>
    </source>
</reference>
<name>A0A8J8T5V3_HALGN</name>
<accession>A0A8J8T5V3</accession>
<sequence length="196" mass="22584">MNEDLLVNPKQSPVKETQKGKVVFDPNVELDAYPDEDNLEVSPGREALIAEFQDAKEFTQKTAKPLEEQEVKEPQRPSLQAKFNVFPKLSIRRKRGRLRKRWTQRRQRRTRSQRPNSIGYGMSAATILTRSTPWIRVMERFKLQRMMAGVALRQSSIVISFADIRQIRLSNAISASSTGRLRASCAKDTIKFMLHL</sequence>
<protein>
    <submittedName>
        <fullName evidence="1">Uncharacterized protein</fullName>
    </submittedName>
</protein>
<keyword evidence="2" id="KW-1185">Reference proteome</keyword>
<gene>
    <name evidence="1" type="ORF">FGO68_gene8922</name>
</gene>
<comment type="caution">
    <text evidence="1">The sequence shown here is derived from an EMBL/GenBank/DDBJ whole genome shotgun (WGS) entry which is preliminary data.</text>
</comment>
<proteinExistence type="predicted"/>